<sequence>MEELLTILNDVDDSIDWEHEEGLIDNRILDSFGVISLVAELDETFDIEIEASEIIPQNFNSVQAIYAMVKRLQEN</sequence>
<evidence type="ECO:0000313" key="3">
    <source>
        <dbReference type="Proteomes" id="UP000643810"/>
    </source>
</evidence>
<dbReference type="RefSeq" id="WP_118280199.1">
    <property type="nucleotide sequence ID" value="NZ_JACOPG010000002.1"/>
</dbReference>
<dbReference type="InterPro" id="IPR036736">
    <property type="entry name" value="ACP-like_sf"/>
</dbReference>
<dbReference type="EMBL" id="JACOPG010000002">
    <property type="protein sequence ID" value="MBC5685918.1"/>
    <property type="molecule type" value="Genomic_DNA"/>
</dbReference>
<dbReference type="Proteomes" id="UP000643810">
    <property type="component" value="Unassembled WGS sequence"/>
</dbReference>
<name>A0ABR7GEP4_9FIRM</name>
<organism evidence="2 3">
    <name type="scientific">Roseburia lenta</name>
    <dbReference type="NCBI Taxonomy" id="2763061"/>
    <lineage>
        <taxon>Bacteria</taxon>
        <taxon>Bacillati</taxon>
        <taxon>Bacillota</taxon>
        <taxon>Clostridia</taxon>
        <taxon>Lachnospirales</taxon>
        <taxon>Lachnospiraceae</taxon>
        <taxon>Roseburia</taxon>
    </lineage>
</organism>
<accession>A0ABR7GEP4</accession>
<evidence type="ECO:0000313" key="2">
    <source>
        <dbReference type="EMBL" id="MBC5685918.1"/>
    </source>
</evidence>
<protein>
    <submittedName>
        <fullName evidence="2">Acyl carrier protein</fullName>
    </submittedName>
</protein>
<keyword evidence="3" id="KW-1185">Reference proteome</keyword>
<evidence type="ECO:0000259" key="1">
    <source>
        <dbReference type="PROSITE" id="PS50075"/>
    </source>
</evidence>
<comment type="caution">
    <text evidence="2">The sequence shown here is derived from an EMBL/GenBank/DDBJ whole genome shotgun (WGS) entry which is preliminary data.</text>
</comment>
<reference evidence="2 3" key="1">
    <citation type="submission" date="2020-08" db="EMBL/GenBank/DDBJ databases">
        <title>Genome public.</title>
        <authorList>
            <person name="Liu C."/>
            <person name="Sun Q."/>
        </authorList>
    </citation>
    <scope>NUCLEOTIDE SEQUENCE [LARGE SCALE GENOMIC DNA]</scope>
    <source>
        <strain evidence="2 3">NSJ-9</strain>
    </source>
</reference>
<gene>
    <name evidence="2" type="ORF">H8R94_04755</name>
</gene>
<feature type="domain" description="Carrier" evidence="1">
    <location>
        <begin position="1"/>
        <end position="73"/>
    </location>
</feature>
<dbReference type="PROSITE" id="PS50075">
    <property type="entry name" value="CARRIER"/>
    <property type="match status" value="1"/>
</dbReference>
<proteinExistence type="predicted"/>
<dbReference type="InterPro" id="IPR009081">
    <property type="entry name" value="PP-bd_ACP"/>
</dbReference>
<dbReference type="SUPFAM" id="SSF47336">
    <property type="entry name" value="ACP-like"/>
    <property type="match status" value="1"/>
</dbReference>
<dbReference type="Gene3D" id="1.10.1200.10">
    <property type="entry name" value="ACP-like"/>
    <property type="match status" value="1"/>
</dbReference>